<evidence type="ECO:0000313" key="3">
    <source>
        <dbReference type="Proteomes" id="UP000289738"/>
    </source>
</evidence>
<evidence type="ECO:0000256" key="1">
    <source>
        <dbReference type="SAM" id="SignalP"/>
    </source>
</evidence>
<accession>A0A445AXK7</accession>
<feature type="chain" id="PRO_5019127376" evidence="1">
    <location>
        <begin position="18"/>
        <end position="176"/>
    </location>
</feature>
<keyword evidence="3" id="KW-1185">Reference proteome</keyword>
<proteinExistence type="predicted"/>
<reference evidence="2 3" key="1">
    <citation type="submission" date="2019-01" db="EMBL/GenBank/DDBJ databases">
        <title>Sequencing of cultivated peanut Arachis hypogaea provides insights into genome evolution and oil improvement.</title>
        <authorList>
            <person name="Chen X."/>
        </authorList>
    </citation>
    <scope>NUCLEOTIDE SEQUENCE [LARGE SCALE GENOMIC DNA]</scope>
    <source>
        <strain evidence="3">cv. Fuhuasheng</strain>
        <tissue evidence="2">Leaves</tissue>
    </source>
</reference>
<comment type="caution">
    <text evidence="2">The sequence shown here is derived from an EMBL/GenBank/DDBJ whole genome shotgun (WGS) entry which is preliminary data.</text>
</comment>
<sequence>MGWWLGIVKDLIQEVLCLTVLMITSTELQWKQESEQELALRKSKQRMHILKSYLDELNNESYFSGEEEEESSYEFTSDTKKYLYATAVEVLISGNHDQGQNNKHTIFHNISSTKKKKRCCTYCEVKQGSSPQSSQTIIERGLMTRADYEEVSRKALSLFEYGQNMALYWLTQRANT</sequence>
<feature type="signal peptide" evidence="1">
    <location>
        <begin position="1"/>
        <end position="17"/>
    </location>
</feature>
<dbReference type="AlphaFoldDB" id="A0A445AXK7"/>
<name>A0A445AXK7_ARAHY</name>
<protein>
    <submittedName>
        <fullName evidence="2">Uncharacterized protein</fullName>
    </submittedName>
</protein>
<evidence type="ECO:0000313" key="2">
    <source>
        <dbReference type="EMBL" id="RYR31151.1"/>
    </source>
</evidence>
<dbReference type="Proteomes" id="UP000289738">
    <property type="component" value="Chromosome B01"/>
</dbReference>
<keyword evidence="1" id="KW-0732">Signal</keyword>
<organism evidence="2 3">
    <name type="scientific">Arachis hypogaea</name>
    <name type="common">Peanut</name>
    <dbReference type="NCBI Taxonomy" id="3818"/>
    <lineage>
        <taxon>Eukaryota</taxon>
        <taxon>Viridiplantae</taxon>
        <taxon>Streptophyta</taxon>
        <taxon>Embryophyta</taxon>
        <taxon>Tracheophyta</taxon>
        <taxon>Spermatophyta</taxon>
        <taxon>Magnoliopsida</taxon>
        <taxon>eudicotyledons</taxon>
        <taxon>Gunneridae</taxon>
        <taxon>Pentapetalae</taxon>
        <taxon>rosids</taxon>
        <taxon>fabids</taxon>
        <taxon>Fabales</taxon>
        <taxon>Fabaceae</taxon>
        <taxon>Papilionoideae</taxon>
        <taxon>50 kb inversion clade</taxon>
        <taxon>dalbergioids sensu lato</taxon>
        <taxon>Dalbergieae</taxon>
        <taxon>Pterocarpus clade</taxon>
        <taxon>Arachis</taxon>
    </lineage>
</organism>
<dbReference type="EMBL" id="SDMP01000011">
    <property type="protein sequence ID" value="RYR31151.1"/>
    <property type="molecule type" value="Genomic_DNA"/>
</dbReference>
<gene>
    <name evidence="2" type="ORF">Ahy_B01g055939</name>
</gene>